<dbReference type="Proteomes" id="UP000249799">
    <property type="component" value="Chromosome"/>
</dbReference>
<dbReference type="GO" id="GO:0005524">
    <property type="term" value="F:ATP binding"/>
    <property type="evidence" value="ECO:0007669"/>
    <property type="project" value="UniProtKB-KW"/>
</dbReference>
<dbReference type="Gene3D" id="3.40.1160.10">
    <property type="entry name" value="Acetylglutamate kinase-like"/>
    <property type="match status" value="1"/>
</dbReference>
<dbReference type="EMBL" id="CP030032">
    <property type="protein sequence ID" value="AWV89815.1"/>
    <property type="molecule type" value="Genomic_DNA"/>
</dbReference>
<dbReference type="InterPro" id="IPR001341">
    <property type="entry name" value="Asp_kinase"/>
</dbReference>
<dbReference type="SUPFAM" id="SSF53633">
    <property type="entry name" value="Carbamate kinase-like"/>
    <property type="match status" value="1"/>
</dbReference>
<dbReference type="GO" id="GO:0009090">
    <property type="term" value="P:homoserine biosynthetic process"/>
    <property type="evidence" value="ECO:0007669"/>
    <property type="project" value="TreeGrafter"/>
</dbReference>
<evidence type="ECO:0000256" key="7">
    <source>
        <dbReference type="ARBA" id="ARBA00022741"/>
    </source>
</evidence>
<evidence type="ECO:0000256" key="8">
    <source>
        <dbReference type="ARBA" id="ARBA00022777"/>
    </source>
</evidence>
<evidence type="ECO:0000256" key="3">
    <source>
        <dbReference type="ARBA" id="ARBA00005139"/>
    </source>
</evidence>
<dbReference type="GO" id="GO:0004072">
    <property type="term" value="F:aspartate kinase activity"/>
    <property type="evidence" value="ECO:0007669"/>
    <property type="project" value="UniProtKB-EC"/>
</dbReference>
<dbReference type="KEGG" id="bsed:DN745_10880"/>
<comment type="pathway">
    <text evidence="1 13">Amino-acid biosynthesis; L-lysine biosynthesis via DAP pathway; (S)-tetrahydrodipicolinate from L-aspartate: step 1/4.</text>
</comment>
<sequence length="399" mass="42751">MDIVSILVQKFGGSSLSDLERVRAVADKVVRTRNAGHDVVVVVSAMGDSTDELLDMARELAANPSRRELDMLLSVGERISMALLSIAIQERGHEAVSLTGSQCGIITTDTHSNARIMDVRPFRVQDELARGRIVIVAGYQGSSYRREVTTLGRGGSDTTAVALAAALGAEACEIYSDVDGVYSADPRVVFSARQLIELDHEEMIEMARSGAKVLNEQAVKFAMLSKIALYARKTDSPESVGTVVRVGDFEAKRARAERGQPAVAVSHLNRGLWVRAGESADRVIELLAERECIVCTWAPGKSCEVYLGTENLHDGDALEKELATLGPDVQSRSAGLVSVVGSGIGAQARWMCAGQKALHAADIAPLATNLSLSRLSWVVDEEVVSKGANALHAIFIQVD</sequence>
<dbReference type="Pfam" id="PF00696">
    <property type="entry name" value="AA_kinase"/>
    <property type="match status" value="1"/>
</dbReference>
<dbReference type="PIRSF" id="PIRSF000726">
    <property type="entry name" value="Asp_kin"/>
    <property type="match status" value="1"/>
</dbReference>
<dbReference type="PANTHER" id="PTHR21499">
    <property type="entry name" value="ASPARTATE KINASE"/>
    <property type="match status" value="1"/>
</dbReference>
<reference evidence="14 15" key="1">
    <citation type="submission" date="2018-06" db="EMBL/GenBank/DDBJ databases">
        <title>Lujinxingia sediminis gen. nov. sp. nov., a new facultative anaerobic member of the class Deltaproteobacteria, and proposal of Lujinxingaceae fam. nov.</title>
        <authorList>
            <person name="Guo L.-Y."/>
            <person name="Li C.-M."/>
            <person name="Wang S."/>
            <person name="Du Z.-J."/>
        </authorList>
    </citation>
    <scope>NUCLEOTIDE SEQUENCE [LARGE SCALE GENOMIC DNA]</scope>
    <source>
        <strain evidence="14 15">FA350</strain>
    </source>
</reference>
<name>A0A2Z4FLX8_9DELT</name>
<dbReference type="OrthoDB" id="9799110at2"/>
<comment type="pathway">
    <text evidence="3 13">Amino-acid biosynthesis; L-threonine biosynthesis; L-threonine from L-aspartate: step 1/5.</text>
</comment>
<evidence type="ECO:0000256" key="12">
    <source>
        <dbReference type="RuleBase" id="RU003448"/>
    </source>
</evidence>
<dbReference type="NCBIfam" id="TIGR00657">
    <property type="entry name" value="asp_kinases"/>
    <property type="match status" value="1"/>
</dbReference>
<evidence type="ECO:0000313" key="14">
    <source>
        <dbReference type="EMBL" id="AWV89815.1"/>
    </source>
</evidence>
<dbReference type="InterPro" id="IPR018042">
    <property type="entry name" value="Aspartate_kinase_CS"/>
</dbReference>
<evidence type="ECO:0000256" key="6">
    <source>
        <dbReference type="ARBA" id="ARBA00022679"/>
    </source>
</evidence>
<keyword evidence="7" id="KW-0547">Nucleotide-binding</keyword>
<dbReference type="InterPro" id="IPR005260">
    <property type="entry name" value="Asp_kin_monofn"/>
</dbReference>
<dbReference type="InterPro" id="IPR001048">
    <property type="entry name" value="Asp/Glu/Uridylate_kinase"/>
</dbReference>
<accession>A0A2Z4FLX8</accession>
<keyword evidence="15" id="KW-1185">Reference proteome</keyword>
<keyword evidence="5 13" id="KW-0028">Amino-acid biosynthesis</keyword>
<dbReference type="AlphaFoldDB" id="A0A2Z4FLX8"/>
<dbReference type="PANTHER" id="PTHR21499:SF3">
    <property type="entry name" value="ASPARTOKINASE"/>
    <property type="match status" value="1"/>
</dbReference>
<dbReference type="EC" id="2.7.2.4" evidence="12"/>
<evidence type="ECO:0000256" key="10">
    <source>
        <dbReference type="ARBA" id="ARBA00023154"/>
    </source>
</evidence>
<dbReference type="UniPathway" id="UPA00034">
    <property type="reaction ID" value="UER00015"/>
</dbReference>
<dbReference type="GO" id="GO:0009089">
    <property type="term" value="P:lysine biosynthetic process via diaminopimelate"/>
    <property type="evidence" value="ECO:0007669"/>
    <property type="project" value="UniProtKB-UniPathway"/>
</dbReference>
<keyword evidence="10" id="KW-0457">Lysine biosynthesis</keyword>
<organism evidence="14 15">
    <name type="scientific">Bradymonas sediminis</name>
    <dbReference type="NCBI Taxonomy" id="1548548"/>
    <lineage>
        <taxon>Bacteria</taxon>
        <taxon>Deltaproteobacteria</taxon>
        <taxon>Bradymonadales</taxon>
        <taxon>Bradymonadaceae</taxon>
        <taxon>Bradymonas</taxon>
    </lineage>
</organism>
<comment type="catalytic activity">
    <reaction evidence="11 12">
        <text>L-aspartate + ATP = 4-phospho-L-aspartate + ADP</text>
        <dbReference type="Rhea" id="RHEA:23776"/>
        <dbReference type="ChEBI" id="CHEBI:29991"/>
        <dbReference type="ChEBI" id="CHEBI:30616"/>
        <dbReference type="ChEBI" id="CHEBI:57535"/>
        <dbReference type="ChEBI" id="CHEBI:456216"/>
        <dbReference type="EC" id="2.7.2.4"/>
    </reaction>
</comment>
<keyword evidence="9" id="KW-0067">ATP-binding</keyword>
<evidence type="ECO:0000256" key="5">
    <source>
        <dbReference type="ARBA" id="ARBA00022605"/>
    </source>
</evidence>
<dbReference type="InterPro" id="IPR041740">
    <property type="entry name" value="AKii-LysC-BS"/>
</dbReference>
<evidence type="ECO:0000256" key="4">
    <source>
        <dbReference type="ARBA" id="ARBA00010122"/>
    </source>
</evidence>
<evidence type="ECO:0000256" key="13">
    <source>
        <dbReference type="RuleBase" id="RU004249"/>
    </source>
</evidence>
<dbReference type="InterPro" id="IPR036393">
    <property type="entry name" value="AceGlu_kinase-like_sf"/>
</dbReference>
<comment type="pathway">
    <text evidence="2 13">Amino-acid biosynthesis; L-methionine biosynthesis via de novo pathway; L-homoserine from L-aspartate: step 1/3.</text>
</comment>
<evidence type="ECO:0000256" key="11">
    <source>
        <dbReference type="ARBA" id="ARBA00047872"/>
    </source>
</evidence>
<dbReference type="PROSITE" id="PS00324">
    <property type="entry name" value="ASPARTOKINASE"/>
    <property type="match status" value="1"/>
</dbReference>
<evidence type="ECO:0000256" key="2">
    <source>
        <dbReference type="ARBA" id="ARBA00004986"/>
    </source>
</evidence>
<evidence type="ECO:0000256" key="1">
    <source>
        <dbReference type="ARBA" id="ARBA00004766"/>
    </source>
</evidence>
<dbReference type="UniPathway" id="UPA00051">
    <property type="reaction ID" value="UER00462"/>
</dbReference>
<protein>
    <recommendedName>
        <fullName evidence="12">Aspartokinase</fullName>
        <ecNumber evidence="12">2.7.2.4</ecNumber>
    </recommendedName>
</protein>
<dbReference type="CDD" id="cd04261">
    <property type="entry name" value="AAK_AKii-LysC-BS"/>
    <property type="match status" value="1"/>
</dbReference>
<keyword evidence="8 12" id="KW-0418">Kinase</keyword>
<dbReference type="UniPathway" id="UPA00050">
    <property type="reaction ID" value="UER00461"/>
</dbReference>
<dbReference type="GO" id="GO:0009088">
    <property type="term" value="P:threonine biosynthetic process"/>
    <property type="evidence" value="ECO:0007669"/>
    <property type="project" value="UniProtKB-UniPathway"/>
</dbReference>
<comment type="similarity">
    <text evidence="4 12">Belongs to the aspartokinase family.</text>
</comment>
<gene>
    <name evidence="14" type="ORF">DN745_10880</name>
</gene>
<proteinExistence type="inferred from homology"/>
<dbReference type="GO" id="GO:0005829">
    <property type="term" value="C:cytosol"/>
    <property type="evidence" value="ECO:0007669"/>
    <property type="project" value="TreeGrafter"/>
</dbReference>
<dbReference type="FunFam" id="3.40.1160.10:FF:000002">
    <property type="entry name" value="Aspartokinase"/>
    <property type="match status" value="1"/>
</dbReference>
<evidence type="ECO:0000256" key="9">
    <source>
        <dbReference type="ARBA" id="ARBA00022840"/>
    </source>
</evidence>
<evidence type="ECO:0000313" key="15">
    <source>
        <dbReference type="Proteomes" id="UP000249799"/>
    </source>
</evidence>
<keyword evidence="6 12" id="KW-0808">Transferase</keyword>